<dbReference type="AlphaFoldDB" id="A0AAE1Y7A0"/>
<reference evidence="3" key="2">
    <citation type="journal article" date="2024" name="Plant">
        <title>Genomic evolution and insights into agronomic trait innovations of Sesamum species.</title>
        <authorList>
            <person name="Miao H."/>
            <person name="Wang L."/>
            <person name="Qu L."/>
            <person name="Liu H."/>
            <person name="Sun Y."/>
            <person name="Le M."/>
            <person name="Wang Q."/>
            <person name="Wei S."/>
            <person name="Zheng Y."/>
            <person name="Lin W."/>
            <person name="Duan Y."/>
            <person name="Cao H."/>
            <person name="Xiong S."/>
            <person name="Wang X."/>
            <person name="Wei L."/>
            <person name="Li C."/>
            <person name="Ma Q."/>
            <person name="Ju M."/>
            <person name="Zhao R."/>
            <person name="Li G."/>
            <person name="Mu C."/>
            <person name="Tian Q."/>
            <person name="Mei H."/>
            <person name="Zhang T."/>
            <person name="Gao T."/>
            <person name="Zhang H."/>
        </authorList>
    </citation>
    <scope>NUCLEOTIDE SEQUENCE</scope>
    <source>
        <strain evidence="3">3651</strain>
    </source>
</reference>
<dbReference type="Gene3D" id="2.30.130.30">
    <property type="entry name" value="Hypothetical protein"/>
    <property type="match status" value="1"/>
</dbReference>
<dbReference type="InterPro" id="IPR007374">
    <property type="entry name" value="ASCH_domain"/>
</dbReference>
<name>A0AAE1Y7A0_9LAMI</name>
<feature type="compositionally biased region" description="Basic and acidic residues" evidence="1">
    <location>
        <begin position="15"/>
        <end position="24"/>
    </location>
</feature>
<evidence type="ECO:0000313" key="3">
    <source>
        <dbReference type="EMBL" id="KAK4425004.1"/>
    </source>
</evidence>
<dbReference type="SMART" id="SM01022">
    <property type="entry name" value="ASCH"/>
    <property type="match status" value="1"/>
</dbReference>
<evidence type="ECO:0000259" key="2">
    <source>
        <dbReference type="SMART" id="SM01022"/>
    </source>
</evidence>
<organism evidence="3 4">
    <name type="scientific">Sesamum alatum</name>
    <dbReference type="NCBI Taxonomy" id="300844"/>
    <lineage>
        <taxon>Eukaryota</taxon>
        <taxon>Viridiplantae</taxon>
        <taxon>Streptophyta</taxon>
        <taxon>Embryophyta</taxon>
        <taxon>Tracheophyta</taxon>
        <taxon>Spermatophyta</taxon>
        <taxon>Magnoliopsida</taxon>
        <taxon>eudicotyledons</taxon>
        <taxon>Gunneridae</taxon>
        <taxon>Pentapetalae</taxon>
        <taxon>asterids</taxon>
        <taxon>lamiids</taxon>
        <taxon>Lamiales</taxon>
        <taxon>Pedaliaceae</taxon>
        <taxon>Sesamum</taxon>
    </lineage>
</organism>
<comment type="caution">
    <text evidence="3">The sequence shown here is derived from an EMBL/GenBank/DDBJ whole genome shotgun (WGS) entry which is preliminary data.</text>
</comment>
<feature type="compositionally biased region" description="Pro residues" evidence="1">
    <location>
        <begin position="32"/>
        <end position="46"/>
    </location>
</feature>
<dbReference type="CDD" id="cd06555">
    <property type="entry name" value="ASCH_PF0470_like"/>
    <property type="match status" value="1"/>
</dbReference>
<accession>A0AAE1Y7A0</accession>
<dbReference type="PANTHER" id="PTHR34204:SF2">
    <property type="entry name" value="RNA-BINDING ASCH DOMAIN PROTEIN"/>
    <property type="match status" value="1"/>
</dbReference>
<reference evidence="3" key="1">
    <citation type="submission" date="2020-06" db="EMBL/GenBank/DDBJ databases">
        <authorList>
            <person name="Li T."/>
            <person name="Hu X."/>
            <person name="Zhang T."/>
            <person name="Song X."/>
            <person name="Zhang H."/>
            <person name="Dai N."/>
            <person name="Sheng W."/>
            <person name="Hou X."/>
            <person name="Wei L."/>
        </authorList>
    </citation>
    <scope>NUCLEOTIDE SEQUENCE</scope>
    <source>
        <strain evidence="3">3651</strain>
        <tissue evidence="3">Leaf</tissue>
    </source>
</reference>
<sequence length="432" mass="47518">MQTTIAKSSGTCNELHSEPEEKSKRQSGNPMEPLPPVPLSPRPPPSGGGTPLQLEECIDEVLKLTLISSIQGKLHTGLSNEYCANLLRDDPSDPLPTNNGKVSKGVTSYPLYKRLASSIYQSIHSGALCTAYKEVIPVHEDQSSKEKDEEWNKLIVGAGSALLRILKEVDFELHGHEPFFSQLSDGLKTIEGRCAVGKFKRFQAGHLLLFNKCLMVQVQDVRHYASFHEMLEAEGLSKVLPGVTNIEEGVQIYRSFYSEEKERSNGVLALCLSIPTSQLYVIMASILSGLSYSGVQKLLGFVQTIGTNPESLPPPSSTLLSTFLTPNNPDVKGSTLTNGARALAKHVNRSSEGYWGALSGNDSEKNKHAMDVIIRLLTQCSWMNMHIVPPHGIVFEIRNDDGYGARWSGDGTKFIGFLEPYTVDGHSNRWKH</sequence>
<keyword evidence="4" id="KW-1185">Reference proteome</keyword>
<dbReference type="PANTHER" id="PTHR34204">
    <property type="entry name" value="RNA-BINDING ASCH DOMAIN PROTEIN"/>
    <property type="match status" value="1"/>
</dbReference>
<proteinExistence type="predicted"/>
<dbReference type="Pfam" id="PF04266">
    <property type="entry name" value="ASCH"/>
    <property type="match status" value="1"/>
</dbReference>
<dbReference type="InterPro" id="IPR015947">
    <property type="entry name" value="PUA-like_sf"/>
</dbReference>
<gene>
    <name evidence="3" type="ORF">Salat_1694000</name>
</gene>
<feature type="compositionally biased region" description="Polar residues" evidence="1">
    <location>
        <begin position="1"/>
        <end position="14"/>
    </location>
</feature>
<evidence type="ECO:0000313" key="4">
    <source>
        <dbReference type="Proteomes" id="UP001293254"/>
    </source>
</evidence>
<dbReference type="EMBL" id="JACGWO010000006">
    <property type="protein sequence ID" value="KAK4425004.1"/>
    <property type="molecule type" value="Genomic_DNA"/>
</dbReference>
<dbReference type="SUPFAM" id="SSF88697">
    <property type="entry name" value="PUA domain-like"/>
    <property type="match status" value="1"/>
</dbReference>
<feature type="domain" description="ASCH" evidence="2">
    <location>
        <begin position="171"/>
        <end position="276"/>
    </location>
</feature>
<evidence type="ECO:0000256" key="1">
    <source>
        <dbReference type="SAM" id="MobiDB-lite"/>
    </source>
</evidence>
<feature type="region of interest" description="Disordered" evidence="1">
    <location>
        <begin position="1"/>
        <end position="52"/>
    </location>
</feature>
<protein>
    <recommendedName>
        <fullName evidence="2">ASCH domain-containing protein</fullName>
    </recommendedName>
</protein>
<dbReference type="Proteomes" id="UP001293254">
    <property type="component" value="Unassembled WGS sequence"/>
</dbReference>